<accession>A0A4P6L645</accession>
<sequence length="136" mass="15369">MGLRALIGRKIYLCVSWADALEKLKTHDPGFTAKHLIELEALHHRGDRRAFVEQLASIRREMRGGQGFAMVSKRDEAANIDRLRWEEHLSEISNAFTLSEFALDELFHDLVILEHPVSKARAKAASLNGFAPPKLP</sequence>
<organism evidence="1 2">
    <name type="scientific">Pseudoduganella lutea</name>
    <dbReference type="NCBI Taxonomy" id="321985"/>
    <lineage>
        <taxon>Bacteria</taxon>
        <taxon>Pseudomonadati</taxon>
        <taxon>Pseudomonadota</taxon>
        <taxon>Betaproteobacteria</taxon>
        <taxon>Burkholderiales</taxon>
        <taxon>Oxalobacteraceae</taxon>
        <taxon>Telluria group</taxon>
        <taxon>Pseudoduganella</taxon>
    </lineage>
</organism>
<dbReference type="AlphaFoldDB" id="A0A4P6L645"/>
<protein>
    <submittedName>
        <fullName evidence="1">Uncharacterized protein</fullName>
    </submittedName>
</protein>
<gene>
    <name evidence="1" type="ORF">EWM63_28465</name>
</gene>
<proteinExistence type="predicted"/>
<evidence type="ECO:0000313" key="1">
    <source>
        <dbReference type="EMBL" id="QBE66418.1"/>
    </source>
</evidence>
<keyword evidence="2" id="KW-1185">Reference proteome</keyword>
<dbReference type="KEGG" id="plue:EWM63_28465"/>
<evidence type="ECO:0000313" key="2">
    <source>
        <dbReference type="Proteomes" id="UP000290637"/>
    </source>
</evidence>
<dbReference type="Proteomes" id="UP000290637">
    <property type="component" value="Chromosome"/>
</dbReference>
<name>A0A4P6L645_9BURK</name>
<dbReference type="EMBL" id="CP035913">
    <property type="protein sequence ID" value="QBE66418.1"/>
    <property type="molecule type" value="Genomic_DNA"/>
</dbReference>
<reference evidence="1 2" key="1">
    <citation type="submission" date="2019-02" db="EMBL/GenBank/DDBJ databases">
        <title>Draft Genome Sequences of Six Type Strains of the Genus Massilia.</title>
        <authorList>
            <person name="Miess H."/>
            <person name="Frediansyhah A."/>
            <person name="Gross H."/>
        </authorList>
    </citation>
    <scope>NUCLEOTIDE SEQUENCE [LARGE SCALE GENOMIC DNA]</scope>
    <source>
        <strain evidence="1 2">DSM 17473</strain>
    </source>
</reference>
<dbReference type="RefSeq" id="WP_130189525.1">
    <property type="nucleotide sequence ID" value="NZ_CP035913.1"/>
</dbReference>